<feature type="compositionally biased region" description="Polar residues" evidence="1">
    <location>
        <begin position="123"/>
        <end position="136"/>
    </location>
</feature>
<sequence>MSSQHRSPWHVDVFRTLTRLNLPKQLPRRPSVPKTWTFLPRQWPPNIPGLNINVNILQQQSHRRSSPPVDEELPRRFSQPSRSSYDSCMSTVLDPGRPSFDQLANYGTQAHDWDSSSCSSSSYRQTEMRSQPHSLL</sequence>
<proteinExistence type="predicted"/>
<evidence type="ECO:0000313" key="3">
    <source>
        <dbReference type="Proteomes" id="UP001234178"/>
    </source>
</evidence>
<evidence type="ECO:0000256" key="1">
    <source>
        <dbReference type="SAM" id="MobiDB-lite"/>
    </source>
</evidence>
<keyword evidence="3" id="KW-1185">Reference proteome</keyword>
<organism evidence="2 3">
    <name type="scientific">Daphnia magna</name>
    <dbReference type="NCBI Taxonomy" id="35525"/>
    <lineage>
        <taxon>Eukaryota</taxon>
        <taxon>Metazoa</taxon>
        <taxon>Ecdysozoa</taxon>
        <taxon>Arthropoda</taxon>
        <taxon>Crustacea</taxon>
        <taxon>Branchiopoda</taxon>
        <taxon>Diplostraca</taxon>
        <taxon>Cladocera</taxon>
        <taxon>Anomopoda</taxon>
        <taxon>Daphniidae</taxon>
        <taxon>Daphnia</taxon>
    </lineage>
</organism>
<evidence type="ECO:0000313" key="2">
    <source>
        <dbReference type="EMBL" id="KAK4022894.1"/>
    </source>
</evidence>
<reference evidence="2 3" key="1">
    <citation type="journal article" date="2023" name="Nucleic Acids Res.">
        <title>The hologenome of Daphnia magna reveals possible DNA methylation and microbiome-mediated evolution of the host genome.</title>
        <authorList>
            <person name="Chaturvedi A."/>
            <person name="Li X."/>
            <person name="Dhandapani V."/>
            <person name="Marshall H."/>
            <person name="Kissane S."/>
            <person name="Cuenca-Cambronero M."/>
            <person name="Asole G."/>
            <person name="Calvet F."/>
            <person name="Ruiz-Romero M."/>
            <person name="Marangio P."/>
            <person name="Guigo R."/>
            <person name="Rago D."/>
            <person name="Mirbahai L."/>
            <person name="Eastwood N."/>
            <person name="Colbourne J.K."/>
            <person name="Zhou J."/>
            <person name="Mallon E."/>
            <person name="Orsini L."/>
        </authorList>
    </citation>
    <scope>NUCLEOTIDE SEQUENCE [LARGE SCALE GENOMIC DNA]</scope>
    <source>
        <strain evidence="2">LRV0_1</strain>
    </source>
</reference>
<name>A0ABR0ACP0_9CRUS</name>
<feature type="region of interest" description="Disordered" evidence="1">
    <location>
        <begin position="59"/>
        <end position="136"/>
    </location>
</feature>
<feature type="compositionally biased region" description="Polar residues" evidence="1">
    <location>
        <begin position="78"/>
        <end position="90"/>
    </location>
</feature>
<comment type="caution">
    <text evidence="2">The sequence shown here is derived from an EMBL/GenBank/DDBJ whole genome shotgun (WGS) entry which is preliminary data.</text>
</comment>
<protein>
    <submittedName>
        <fullName evidence="2">Uncharacterized protein</fullName>
    </submittedName>
</protein>
<dbReference type="EMBL" id="JAOYFB010000037">
    <property type="protein sequence ID" value="KAK4022894.1"/>
    <property type="molecule type" value="Genomic_DNA"/>
</dbReference>
<accession>A0ABR0ACP0</accession>
<dbReference type="Proteomes" id="UP001234178">
    <property type="component" value="Unassembled WGS sequence"/>
</dbReference>
<gene>
    <name evidence="2" type="ORF">OUZ56_008338</name>
</gene>